<sequence>MEDRRHKNNDAWLLMLRICASLGWLAIIAVSVIGWLGAPELDTGIARYHELDIRDHWQNRWVSLLPFALGACTLLSLLALGVTPLRSRRKNDPKRIHLLILLALALAGYAFYWLQILGNTG</sequence>
<comment type="caution">
    <text evidence="2">The sequence shown here is derived from an EMBL/GenBank/DDBJ whole genome shotgun (WGS) entry which is preliminary data.</text>
</comment>
<feature type="transmembrane region" description="Helical" evidence="1">
    <location>
        <begin position="61"/>
        <end position="84"/>
    </location>
</feature>
<dbReference type="Proteomes" id="UP000005953">
    <property type="component" value="Unassembled WGS sequence"/>
</dbReference>
<accession>A4BBN2</accession>
<dbReference type="RefSeq" id="WP_008046570.1">
    <property type="nucleotide sequence ID" value="NZ_CH724153.1"/>
</dbReference>
<evidence type="ECO:0000256" key="1">
    <source>
        <dbReference type="SAM" id="Phobius"/>
    </source>
</evidence>
<dbReference type="AlphaFoldDB" id="A4BBN2"/>
<organism evidence="2 3">
    <name type="scientific">Reinekea blandensis MED297</name>
    <dbReference type="NCBI Taxonomy" id="314283"/>
    <lineage>
        <taxon>Bacteria</taxon>
        <taxon>Pseudomonadati</taxon>
        <taxon>Pseudomonadota</taxon>
        <taxon>Gammaproteobacteria</taxon>
        <taxon>Oceanospirillales</taxon>
        <taxon>Saccharospirillaceae</taxon>
        <taxon>Reinekea</taxon>
    </lineage>
</organism>
<dbReference type="STRING" id="314283.MED297_01060"/>
<evidence type="ECO:0000313" key="2">
    <source>
        <dbReference type="EMBL" id="EAR10367.1"/>
    </source>
</evidence>
<gene>
    <name evidence="2" type="ORF">MED297_01060</name>
</gene>
<keyword evidence="1" id="KW-0812">Transmembrane</keyword>
<keyword evidence="1" id="KW-1133">Transmembrane helix</keyword>
<feature type="transmembrane region" description="Helical" evidence="1">
    <location>
        <begin position="96"/>
        <end position="114"/>
    </location>
</feature>
<reference evidence="2 3" key="1">
    <citation type="submission" date="2006-02" db="EMBL/GenBank/DDBJ databases">
        <authorList>
            <person name="Pinhassi J."/>
            <person name="Pedros-Alio C."/>
            <person name="Ferriera S."/>
            <person name="Johnson J."/>
            <person name="Kravitz S."/>
            <person name="Halpern A."/>
            <person name="Remington K."/>
            <person name="Beeson K."/>
            <person name="Tran B."/>
            <person name="Rogers Y.-H."/>
            <person name="Friedman R."/>
            <person name="Venter J.C."/>
        </authorList>
    </citation>
    <scope>NUCLEOTIDE SEQUENCE [LARGE SCALE GENOMIC DNA]</scope>
    <source>
        <strain evidence="2 3">MED297</strain>
    </source>
</reference>
<dbReference type="HOGENOM" id="CLU_138350_1_0_6"/>
<keyword evidence="1" id="KW-0472">Membrane</keyword>
<name>A4BBN2_9GAMM</name>
<dbReference type="OrthoDB" id="6240672at2"/>
<feature type="transmembrane region" description="Helical" evidence="1">
    <location>
        <begin position="12"/>
        <end position="38"/>
    </location>
</feature>
<keyword evidence="3" id="KW-1185">Reference proteome</keyword>
<evidence type="ECO:0000313" key="3">
    <source>
        <dbReference type="Proteomes" id="UP000005953"/>
    </source>
</evidence>
<proteinExistence type="predicted"/>
<dbReference type="EMBL" id="AAOE01000004">
    <property type="protein sequence ID" value="EAR10367.1"/>
    <property type="molecule type" value="Genomic_DNA"/>
</dbReference>
<protein>
    <submittedName>
        <fullName evidence="2">Uncharacterized protein</fullName>
    </submittedName>
</protein>